<evidence type="ECO:0000313" key="2">
    <source>
        <dbReference type="Proteomes" id="UP001055072"/>
    </source>
</evidence>
<evidence type="ECO:0000313" key="1">
    <source>
        <dbReference type="EMBL" id="KAI0090833.1"/>
    </source>
</evidence>
<protein>
    <submittedName>
        <fullName evidence="1">Uncharacterized protein</fullName>
    </submittedName>
</protein>
<organism evidence="1 2">
    <name type="scientific">Irpex rosettiformis</name>
    <dbReference type="NCBI Taxonomy" id="378272"/>
    <lineage>
        <taxon>Eukaryota</taxon>
        <taxon>Fungi</taxon>
        <taxon>Dikarya</taxon>
        <taxon>Basidiomycota</taxon>
        <taxon>Agaricomycotina</taxon>
        <taxon>Agaricomycetes</taxon>
        <taxon>Polyporales</taxon>
        <taxon>Irpicaceae</taxon>
        <taxon>Irpex</taxon>
    </lineage>
</organism>
<keyword evidence="2" id="KW-1185">Reference proteome</keyword>
<dbReference type="Proteomes" id="UP001055072">
    <property type="component" value="Unassembled WGS sequence"/>
</dbReference>
<gene>
    <name evidence="1" type="ORF">BDY19DRAFT_905074</name>
</gene>
<dbReference type="EMBL" id="MU274907">
    <property type="protein sequence ID" value="KAI0090833.1"/>
    <property type="molecule type" value="Genomic_DNA"/>
</dbReference>
<proteinExistence type="predicted"/>
<reference evidence="1" key="1">
    <citation type="journal article" date="2021" name="Environ. Microbiol.">
        <title>Gene family expansions and transcriptome signatures uncover fungal adaptations to wood decay.</title>
        <authorList>
            <person name="Hage H."/>
            <person name="Miyauchi S."/>
            <person name="Viragh M."/>
            <person name="Drula E."/>
            <person name="Min B."/>
            <person name="Chaduli D."/>
            <person name="Navarro D."/>
            <person name="Favel A."/>
            <person name="Norest M."/>
            <person name="Lesage-Meessen L."/>
            <person name="Balint B."/>
            <person name="Merenyi Z."/>
            <person name="de Eugenio L."/>
            <person name="Morin E."/>
            <person name="Martinez A.T."/>
            <person name="Baldrian P."/>
            <person name="Stursova M."/>
            <person name="Martinez M.J."/>
            <person name="Novotny C."/>
            <person name="Magnuson J.K."/>
            <person name="Spatafora J.W."/>
            <person name="Maurice S."/>
            <person name="Pangilinan J."/>
            <person name="Andreopoulos W."/>
            <person name="LaButti K."/>
            <person name="Hundley H."/>
            <person name="Na H."/>
            <person name="Kuo A."/>
            <person name="Barry K."/>
            <person name="Lipzen A."/>
            <person name="Henrissat B."/>
            <person name="Riley R."/>
            <person name="Ahrendt S."/>
            <person name="Nagy L.G."/>
            <person name="Grigoriev I.V."/>
            <person name="Martin F."/>
            <person name="Rosso M.N."/>
        </authorList>
    </citation>
    <scope>NUCLEOTIDE SEQUENCE</scope>
    <source>
        <strain evidence="1">CBS 384.51</strain>
    </source>
</reference>
<name>A0ACB8U9D9_9APHY</name>
<comment type="caution">
    <text evidence="1">The sequence shown here is derived from an EMBL/GenBank/DDBJ whole genome shotgun (WGS) entry which is preliminary data.</text>
</comment>
<accession>A0ACB8U9D9</accession>
<sequence>MTATSSCHLLFPIDPSKILTGFTTSPTISLPNVAHVSLDDKALGVHKAWNRTIHDVVVPPPGLPPNVSPTFSSNNNSNPDDQGRRQEAWLAHFPAGSINPNNKSAPPGGFGFYVHGPADFHSKLKTLAARTGGWEVVMGYEAMFEQGWEWALGGKLPGVYGGSGDSAYGCTGGRQTDRCRCFNLRLMWRQGGQGELYTYLPNNPANTASLRSIPPKSIQHPDYGFSVGRGAWTFQPGRWTAVAERVKVNTIGNADGEIEVFIDGRSVILAKGLILRDEEAPDSHVQGLHFQTFFGGHLPEWASPKDQNAWFTSISGAILDPETASTGVHGHDEL</sequence>